<evidence type="ECO:0000313" key="2">
    <source>
        <dbReference type="Proteomes" id="UP000253226"/>
    </source>
</evidence>
<evidence type="ECO:0000313" key="1">
    <source>
        <dbReference type="EMBL" id="RCK29179.1"/>
    </source>
</evidence>
<dbReference type="AlphaFoldDB" id="A0A367VUS0"/>
<gene>
    <name evidence="1" type="ORF">TH19_23065</name>
</gene>
<accession>A0A367VUS0</accession>
<dbReference type="Proteomes" id="UP000253226">
    <property type="component" value="Unassembled WGS sequence"/>
</dbReference>
<comment type="caution">
    <text evidence="1">The sequence shown here is derived from an EMBL/GenBank/DDBJ whole genome shotgun (WGS) entry which is preliminary data.</text>
</comment>
<name>A0A367VUS0_9PROT</name>
<proteinExistence type="predicted"/>
<protein>
    <submittedName>
        <fullName evidence="1">Uncharacterized protein</fullName>
    </submittedName>
</protein>
<dbReference type="EMBL" id="JPWF01000045">
    <property type="protein sequence ID" value="RCK29179.1"/>
    <property type="molecule type" value="Genomic_DNA"/>
</dbReference>
<reference evidence="1 2" key="1">
    <citation type="submission" date="2014-07" db="EMBL/GenBank/DDBJ databases">
        <title>Draft genome sequence of Thalassospira profundimaris 35.</title>
        <authorList>
            <person name="Lai Q."/>
            <person name="Shao Z."/>
        </authorList>
    </citation>
    <scope>NUCLEOTIDE SEQUENCE [LARGE SCALE GENOMIC DNA]</scope>
    <source>
        <strain evidence="1 2">35</strain>
    </source>
</reference>
<sequence>MFRWKGLAGIRQTGINIECNRTVFRATGIRDIQSRRIRHTSNINRDAARGGCDIFAIGRLSCNTKIKRSAEVISRCDRQTFEV</sequence>
<organism evidence="1 2">
    <name type="scientific">Thalassospira profundimaris</name>
    <dbReference type="NCBI Taxonomy" id="502049"/>
    <lineage>
        <taxon>Bacteria</taxon>
        <taxon>Pseudomonadati</taxon>
        <taxon>Pseudomonadota</taxon>
        <taxon>Alphaproteobacteria</taxon>
        <taxon>Rhodospirillales</taxon>
        <taxon>Thalassospiraceae</taxon>
        <taxon>Thalassospira</taxon>
    </lineage>
</organism>